<organism evidence="2 3">
    <name type="scientific">Trichoderma simmonsii</name>
    <dbReference type="NCBI Taxonomy" id="1491479"/>
    <lineage>
        <taxon>Eukaryota</taxon>
        <taxon>Fungi</taxon>
        <taxon>Dikarya</taxon>
        <taxon>Ascomycota</taxon>
        <taxon>Pezizomycotina</taxon>
        <taxon>Sordariomycetes</taxon>
        <taxon>Hypocreomycetidae</taxon>
        <taxon>Hypocreales</taxon>
        <taxon>Hypocreaceae</taxon>
        <taxon>Trichoderma</taxon>
    </lineage>
</organism>
<evidence type="ECO:0000256" key="1">
    <source>
        <dbReference type="SAM" id="SignalP"/>
    </source>
</evidence>
<protein>
    <recommendedName>
        <fullName evidence="4">Secreted protein</fullName>
    </recommendedName>
</protein>
<dbReference type="AlphaFoldDB" id="A0A8G0L7G3"/>
<proteinExistence type="predicted"/>
<feature type="chain" id="PRO_5034180495" description="Secreted protein" evidence="1">
    <location>
        <begin position="24"/>
        <end position="104"/>
    </location>
</feature>
<accession>A0A8G0L7G3</accession>
<evidence type="ECO:0000313" key="2">
    <source>
        <dbReference type="EMBL" id="QYS97147.1"/>
    </source>
</evidence>
<keyword evidence="1" id="KW-0732">Signal</keyword>
<gene>
    <name evidence="2" type="ORF">H0G86_004381</name>
</gene>
<feature type="signal peptide" evidence="1">
    <location>
        <begin position="1"/>
        <end position="23"/>
    </location>
</feature>
<dbReference type="EMBL" id="CP075865">
    <property type="protein sequence ID" value="QYS97147.1"/>
    <property type="molecule type" value="Genomic_DNA"/>
</dbReference>
<evidence type="ECO:0000313" key="3">
    <source>
        <dbReference type="Proteomes" id="UP000826661"/>
    </source>
</evidence>
<dbReference type="Proteomes" id="UP000826661">
    <property type="component" value="Chromosome II"/>
</dbReference>
<sequence>MHSETANSGTLCPSSLFVLLVRCAILRVCPRVVPGSMGAVLFYQWVESARLDVALQSRGEKQNRHTDISHVRGRSSVPTLRCKVDALFVSSSVVSSVLASHSSL</sequence>
<keyword evidence="3" id="KW-1185">Reference proteome</keyword>
<name>A0A8G0L7G3_9HYPO</name>
<reference evidence="2 3" key="1">
    <citation type="journal article" date="2021" name="BMC Genomics">
        <title>Telomere-to-telomere genome assembly of asparaginase-producing Trichoderma simmonsii.</title>
        <authorList>
            <person name="Chung D."/>
            <person name="Kwon Y.M."/>
            <person name="Yang Y."/>
        </authorList>
    </citation>
    <scope>NUCLEOTIDE SEQUENCE [LARGE SCALE GENOMIC DNA]</scope>
    <source>
        <strain evidence="2 3">GH-Sj1</strain>
    </source>
</reference>
<evidence type="ECO:0008006" key="4">
    <source>
        <dbReference type="Google" id="ProtNLM"/>
    </source>
</evidence>